<dbReference type="AlphaFoldDB" id="A0A0F9KM94"/>
<protein>
    <submittedName>
        <fullName evidence="1">Uncharacterized protein</fullName>
    </submittedName>
</protein>
<reference evidence="1" key="1">
    <citation type="journal article" date="2015" name="Nature">
        <title>Complex archaea that bridge the gap between prokaryotes and eukaryotes.</title>
        <authorList>
            <person name="Spang A."/>
            <person name="Saw J.H."/>
            <person name="Jorgensen S.L."/>
            <person name="Zaremba-Niedzwiedzka K."/>
            <person name="Martijn J."/>
            <person name="Lind A.E."/>
            <person name="van Eijk R."/>
            <person name="Schleper C."/>
            <person name="Guy L."/>
            <person name="Ettema T.J."/>
        </authorList>
    </citation>
    <scope>NUCLEOTIDE SEQUENCE</scope>
</reference>
<organism evidence="1">
    <name type="scientific">marine sediment metagenome</name>
    <dbReference type="NCBI Taxonomy" id="412755"/>
    <lineage>
        <taxon>unclassified sequences</taxon>
        <taxon>metagenomes</taxon>
        <taxon>ecological metagenomes</taxon>
    </lineage>
</organism>
<comment type="caution">
    <text evidence="1">The sequence shown here is derived from an EMBL/GenBank/DDBJ whole genome shotgun (WGS) entry which is preliminary data.</text>
</comment>
<dbReference type="EMBL" id="LAZR01007769">
    <property type="protein sequence ID" value="KKM83063.1"/>
    <property type="molecule type" value="Genomic_DNA"/>
</dbReference>
<sequence>MFNVELITFGTLLPVKLDSIAITPRRRYAWARVTRDGRTEDVSFNPDAPLSLVQTVARFFDYVVNR</sequence>
<name>A0A0F9KM94_9ZZZZ</name>
<proteinExistence type="predicted"/>
<accession>A0A0F9KM94</accession>
<gene>
    <name evidence="1" type="ORF">LCGC14_1313160</name>
</gene>
<evidence type="ECO:0000313" key="1">
    <source>
        <dbReference type="EMBL" id="KKM83063.1"/>
    </source>
</evidence>